<evidence type="ECO:0000259" key="2">
    <source>
        <dbReference type="PROSITE" id="PS50943"/>
    </source>
</evidence>
<evidence type="ECO:0000313" key="4">
    <source>
        <dbReference type="Proteomes" id="UP001596958"/>
    </source>
</evidence>
<reference evidence="4" key="1">
    <citation type="journal article" date="2019" name="Int. J. Syst. Evol. Microbiol.">
        <title>The Global Catalogue of Microorganisms (GCM) 10K type strain sequencing project: providing services to taxonomists for standard genome sequencing and annotation.</title>
        <authorList>
            <consortium name="The Broad Institute Genomics Platform"/>
            <consortium name="The Broad Institute Genome Sequencing Center for Infectious Disease"/>
            <person name="Wu L."/>
            <person name="Ma J."/>
        </authorList>
    </citation>
    <scope>NUCLEOTIDE SEQUENCE [LARGE SCALE GENOMIC DNA]</scope>
    <source>
        <strain evidence="4">CCUG 63418</strain>
    </source>
</reference>
<comment type="caution">
    <text evidence="3">The sequence shown here is derived from an EMBL/GenBank/DDBJ whole genome shotgun (WGS) entry which is preliminary data.</text>
</comment>
<dbReference type="CDD" id="cd00093">
    <property type="entry name" value="HTH_XRE"/>
    <property type="match status" value="1"/>
</dbReference>
<name>A0ABW2YTW4_9SPHI</name>
<dbReference type="InterPro" id="IPR010982">
    <property type="entry name" value="Lambda_DNA-bd_dom_sf"/>
</dbReference>
<dbReference type="Proteomes" id="UP001596958">
    <property type="component" value="Unassembled WGS sequence"/>
</dbReference>
<organism evidence="3 4">
    <name type="scientific">Mucilaginibacter calamicampi</name>
    <dbReference type="NCBI Taxonomy" id="1302352"/>
    <lineage>
        <taxon>Bacteria</taxon>
        <taxon>Pseudomonadati</taxon>
        <taxon>Bacteroidota</taxon>
        <taxon>Sphingobacteriia</taxon>
        <taxon>Sphingobacteriales</taxon>
        <taxon>Sphingobacteriaceae</taxon>
        <taxon>Mucilaginibacter</taxon>
    </lineage>
</organism>
<dbReference type="Gene3D" id="1.10.260.40">
    <property type="entry name" value="lambda repressor-like DNA-binding domains"/>
    <property type="match status" value="1"/>
</dbReference>
<keyword evidence="4" id="KW-1185">Reference proteome</keyword>
<dbReference type="SUPFAM" id="SSF47413">
    <property type="entry name" value="lambda repressor-like DNA-binding domains"/>
    <property type="match status" value="1"/>
</dbReference>
<feature type="domain" description="HTH cro/C1-type" evidence="2">
    <location>
        <begin position="11"/>
        <end position="64"/>
    </location>
</feature>
<dbReference type="InterPro" id="IPR001387">
    <property type="entry name" value="Cro/C1-type_HTH"/>
</dbReference>
<protein>
    <recommendedName>
        <fullName evidence="2">HTH cro/C1-type domain-containing protein</fullName>
    </recommendedName>
</protein>
<proteinExistence type="predicted"/>
<accession>A0ABW2YTW4</accession>
<evidence type="ECO:0000256" key="1">
    <source>
        <dbReference type="SAM" id="Coils"/>
    </source>
</evidence>
<gene>
    <name evidence="3" type="ORF">ACFQZS_05945</name>
</gene>
<dbReference type="PROSITE" id="PS50943">
    <property type="entry name" value="HTH_CROC1"/>
    <property type="match status" value="1"/>
</dbReference>
<sequence length="122" mass="13782">MLSDEGIVKRIKIIVKEHGGQLALAGVIGVDQGFISKVINKKQEVSYYLIRKLCLQLKYSPEWLILGTGEKNIGKPESAKLITEIQMMRTELEILHARMRAFEMEIKELKGDQDKGERKAAG</sequence>
<dbReference type="RefSeq" id="WP_377098248.1">
    <property type="nucleotide sequence ID" value="NZ_JBHTHU010000005.1"/>
</dbReference>
<evidence type="ECO:0000313" key="3">
    <source>
        <dbReference type="EMBL" id="MFD0749674.1"/>
    </source>
</evidence>
<feature type="coiled-coil region" evidence="1">
    <location>
        <begin position="92"/>
        <end position="119"/>
    </location>
</feature>
<keyword evidence="1" id="KW-0175">Coiled coil</keyword>
<dbReference type="EMBL" id="JBHTHU010000005">
    <property type="protein sequence ID" value="MFD0749674.1"/>
    <property type="molecule type" value="Genomic_DNA"/>
</dbReference>